<sequence length="167" mass="18990">MKTFWIVSIFPILLSAGLLMVIMGQYKEMEMINTRDGEMMKVTKTVYDRLQYETRFKQSLESLIAAAQKSKKDLEASVVELSPRMEGKKKENDACQQEVQAKKNEVVSKEEEQRKTTETINSETESWKKQIDNLKATLEGHSAICDHVKPEKKALELCGKANTTNAA</sequence>
<keyword evidence="2" id="KW-0812">Transmembrane</keyword>
<evidence type="ECO:0000313" key="3">
    <source>
        <dbReference type="EMBL" id="SBP48620.1"/>
    </source>
</evidence>
<name>A0A1A8A366_NOTFU</name>
<evidence type="ECO:0000256" key="1">
    <source>
        <dbReference type="SAM" id="MobiDB-lite"/>
    </source>
</evidence>
<protein>
    <submittedName>
        <fullName evidence="3">Uncharacterized protein</fullName>
    </submittedName>
</protein>
<accession>A0A1A8A366</accession>
<feature type="transmembrane region" description="Helical" evidence="2">
    <location>
        <begin position="6"/>
        <end position="26"/>
    </location>
</feature>
<feature type="region of interest" description="Disordered" evidence="1">
    <location>
        <begin position="99"/>
        <end position="126"/>
    </location>
</feature>
<organism evidence="3">
    <name type="scientific">Nothobranchius furzeri</name>
    <name type="common">Turquoise killifish</name>
    <dbReference type="NCBI Taxonomy" id="105023"/>
    <lineage>
        <taxon>Eukaryota</taxon>
        <taxon>Metazoa</taxon>
        <taxon>Chordata</taxon>
        <taxon>Craniata</taxon>
        <taxon>Vertebrata</taxon>
        <taxon>Euteleostomi</taxon>
        <taxon>Actinopterygii</taxon>
        <taxon>Neopterygii</taxon>
        <taxon>Teleostei</taxon>
        <taxon>Neoteleostei</taxon>
        <taxon>Acanthomorphata</taxon>
        <taxon>Ovalentaria</taxon>
        <taxon>Atherinomorphae</taxon>
        <taxon>Cyprinodontiformes</taxon>
        <taxon>Nothobranchiidae</taxon>
        <taxon>Nothobranchius</taxon>
    </lineage>
</organism>
<dbReference type="Gene3D" id="1.10.287.1490">
    <property type="match status" value="1"/>
</dbReference>
<reference evidence="3" key="1">
    <citation type="submission" date="2016-05" db="EMBL/GenBank/DDBJ databases">
        <authorList>
            <person name="Lavstsen T."/>
            <person name="Jespersen J.S."/>
        </authorList>
    </citation>
    <scope>NUCLEOTIDE SEQUENCE</scope>
    <source>
        <tissue evidence="3">Brain</tissue>
    </source>
</reference>
<keyword evidence="2" id="KW-0472">Membrane</keyword>
<dbReference type="AlphaFoldDB" id="A0A1A8A366"/>
<proteinExistence type="predicted"/>
<reference evidence="3" key="2">
    <citation type="submission" date="2016-06" db="EMBL/GenBank/DDBJ databases">
        <title>The genome of a short-lived fish provides insights into sex chromosome evolution and the genetic control of aging.</title>
        <authorList>
            <person name="Reichwald K."/>
            <person name="Felder M."/>
            <person name="Petzold A."/>
            <person name="Koch P."/>
            <person name="Groth M."/>
            <person name="Platzer M."/>
        </authorList>
    </citation>
    <scope>NUCLEOTIDE SEQUENCE</scope>
    <source>
        <tissue evidence="3">Brain</tissue>
    </source>
</reference>
<feature type="compositionally biased region" description="Basic and acidic residues" evidence="1">
    <location>
        <begin position="100"/>
        <end position="117"/>
    </location>
</feature>
<gene>
    <name evidence="3" type="primary">Nfu_g_1_004131</name>
</gene>
<keyword evidence="2" id="KW-1133">Transmembrane helix</keyword>
<evidence type="ECO:0000256" key="2">
    <source>
        <dbReference type="SAM" id="Phobius"/>
    </source>
</evidence>
<dbReference type="EMBL" id="HADY01010135">
    <property type="protein sequence ID" value="SBP48620.1"/>
    <property type="molecule type" value="Transcribed_RNA"/>
</dbReference>